<dbReference type="RefSeq" id="WP_209551792.1">
    <property type="nucleotide sequence ID" value="NZ_QFAY01000023.1"/>
</dbReference>
<dbReference type="Pfam" id="PF09346">
    <property type="entry name" value="SMI1_KNR4"/>
    <property type="match status" value="1"/>
</dbReference>
<accession>A0ABS5AYS2</accession>
<evidence type="ECO:0000313" key="3">
    <source>
        <dbReference type="Proteomes" id="UP001519349"/>
    </source>
</evidence>
<comment type="caution">
    <text evidence="2">The sequence shown here is derived from an EMBL/GenBank/DDBJ whole genome shotgun (WGS) entry which is preliminary data.</text>
</comment>
<dbReference type="InterPro" id="IPR018958">
    <property type="entry name" value="Knr4/Smi1-like_dom"/>
</dbReference>
<organism evidence="2 3">
    <name type="scientific">Streptococcus panodentis</name>
    <dbReference type="NCBI Taxonomy" id="1581472"/>
    <lineage>
        <taxon>Bacteria</taxon>
        <taxon>Bacillati</taxon>
        <taxon>Bacillota</taxon>
        <taxon>Bacilli</taxon>
        <taxon>Lactobacillales</taxon>
        <taxon>Streptococcaceae</taxon>
        <taxon>Streptococcus</taxon>
    </lineage>
</organism>
<dbReference type="SUPFAM" id="SSF160631">
    <property type="entry name" value="SMI1/KNR4-like"/>
    <property type="match status" value="1"/>
</dbReference>
<proteinExistence type="predicted"/>
<protein>
    <submittedName>
        <fullName evidence="2">SMI1/KNR4 family protein</fullName>
    </submittedName>
</protein>
<name>A0ABS5AYS2_9STRE</name>
<dbReference type="Gene3D" id="3.40.1580.10">
    <property type="entry name" value="SMI1/KNR4-like"/>
    <property type="match status" value="1"/>
</dbReference>
<dbReference type="SMART" id="SM00860">
    <property type="entry name" value="SMI1_KNR4"/>
    <property type="match status" value="1"/>
</dbReference>
<feature type="domain" description="Knr4/Smi1-like" evidence="1">
    <location>
        <begin position="6"/>
        <end position="140"/>
    </location>
</feature>
<evidence type="ECO:0000313" key="2">
    <source>
        <dbReference type="EMBL" id="MBP2621737.1"/>
    </source>
</evidence>
<reference evidence="2 3" key="1">
    <citation type="submission" date="2018-05" db="EMBL/GenBank/DDBJ databases">
        <title>Draft genome sequence of Streptococcus panodentis CCUG 70867T.</title>
        <authorList>
            <person name="Salva-Serra F."/>
            <person name="Mendez V."/>
            <person name="Jaen-Luchoro D."/>
            <person name="Gonzales-Siles L."/>
            <person name="Karlsson R."/>
            <person name="Engstrom-Jakobsson H."/>
            <person name="Busquets A."/>
            <person name="Gomila M."/>
            <person name="Pineiro-Iglesias B."/>
            <person name="Bennasar-Figueras A."/>
            <person name="Seeger M."/>
            <person name="Moore E."/>
        </authorList>
    </citation>
    <scope>NUCLEOTIDE SEQUENCE [LARGE SCALE GENOMIC DNA]</scope>
    <source>
        <strain evidence="2 3">CCUG 70867</strain>
    </source>
</reference>
<evidence type="ECO:0000259" key="1">
    <source>
        <dbReference type="SMART" id="SM00860"/>
    </source>
</evidence>
<keyword evidence="3" id="KW-1185">Reference proteome</keyword>
<gene>
    <name evidence="2" type="ORF">DHL47_10490</name>
</gene>
<sequence length="143" mass="16610">MNSFSKVTSEQISAIEKRLKLEFPNDYKQFLLTNNGLRSRGDFFFHLVDIDFEVHIDILYGIDTGVKNCDLIDWTEKFRFDLPPQAIIIGDDIIMGFIVLILSEEDGGIYYYDHAYNLDTSNDDNNAYFIADNFTDFLAMLHE</sequence>
<dbReference type="InterPro" id="IPR037883">
    <property type="entry name" value="Knr4/Smi1-like_sf"/>
</dbReference>
<dbReference type="Proteomes" id="UP001519349">
    <property type="component" value="Unassembled WGS sequence"/>
</dbReference>
<dbReference type="EMBL" id="QFAY01000023">
    <property type="protein sequence ID" value="MBP2621737.1"/>
    <property type="molecule type" value="Genomic_DNA"/>
</dbReference>